<accession>A0A9W3A393</accession>
<dbReference type="PROSITE" id="PS50893">
    <property type="entry name" value="ABC_TRANSPORTER_2"/>
    <property type="match status" value="1"/>
</dbReference>
<dbReference type="InterPro" id="IPR026082">
    <property type="entry name" value="ABCA"/>
</dbReference>
<evidence type="ECO:0000313" key="9">
    <source>
        <dbReference type="Proteomes" id="UP001165740"/>
    </source>
</evidence>
<dbReference type="GO" id="GO:0005319">
    <property type="term" value="F:lipid transporter activity"/>
    <property type="evidence" value="ECO:0007669"/>
    <property type="project" value="TreeGrafter"/>
</dbReference>
<evidence type="ECO:0000256" key="6">
    <source>
        <dbReference type="ARBA" id="ARBA00023136"/>
    </source>
</evidence>
<feature type="transmembrane region" description="Helical" evidence="7">
    <location>
        <begin position="299"/>
        <end position="317"/>
    </location>
</feature>
<feature type="transmembrane region" description="Helical" evidence="7">
    <location>
        <begin position="402"/>
        <end position="423"/>
    </location>
</feature>
<evidence type="ECO:0000256" key="7">
    <source>
        <dbReference type="SAM" id="Phobius"/>
    </source>
</evidence>
<dbReference type="InterPro" id="IPR003593">
    <property type="entry name" value="AAA+_ATPase"/>
</dbReference>
<dbReference type="InterPro" id="IPR027417">
    <property type="entry name" value="P-loop_NTPase"/>
</dbReference>
<dbReference type="Pfam" id="PF12698">
    <property type="entry name" value="ABC2_membrane_3"/>
    <property type="match status" value="1"/>
</dbReference>
<dbReference type="OrthoDB" id="8061355at2759"/>
<reference evidence="10" key="1">
    <citation type="submission" date="2025-08" db="UniProtKB">
        <authorList>
            <consortium name="RefSeq"/>
        </authorList>
    </citation>
    <scope>IDENTIFICATION</scope>
</reference>
<dbReference type="GeneID" id="106056558"/>
<gene>
    <name evidence="10" type="primary">LOC106056558</name>
</gene>
<keyword evidence="6 7" id="KW-0472">Membrane</keyword>
<dbReference type="GO" id="GO:0016887">
    <property type="term" value="F:ATP hydrolysis activity"/>
    <property type="evidence" value="ECO:0007669"/>
    <property type="project" value="InterPro"/>
</dbReference>
<organism evidence="9 10">
    <name type="scientific">Biomphalaria glabrata</name>
    <name type="common">Bloodfluke planorb</name>
    <name type="synonym">Freshwater snail</name>
    <dbReference type="NCBI Taxonomy" id="6526"/>
    <lineage>
        <taxon>Eukaryota</taxon>
        <taxon>Metazoa</taxon>
        <taxon>Spiralia</taxon>
        <taxon>Lophotrochozoa</taxon>
        <taxon>Mollusca</taxon>
        <taxon>Gastropoda</taxon>
        <taxon>Heterobranchia</taxon>
        <taxon>Euthyneura</taxon>
        <taxon>Panpulmonata</taxon>
        <taxon>Hygrophila</taxon>
        <taxon>Lymnaeoidea</taxon>
        <taxon>Planorbidae</taxon>
        <taxon>Biomphalaria</taxon>
    </lineage>
</organism>
<dbReference type="InterPro" id="IPR013525">
    <property type="entry name" value="ABC2_TM"/>
</dbReference>
<dbReference type="GO" id="GO:0016020">
    <property type="term" value="C:membrane"/>
    <property type="evidence" value="ECO:0007669"/>
    <property type="project" value="UniProtKB-SubCell"/>
</dbReference>
<comment type="subcellular location">
    <subcellularLocation>
        <location evidence="1">Membrane</location>
        <topology evidence="1">Multi-pass membrane protein</topology>
    </subcellularLocation>
</comment>
<evidence type="ECO:0000256" key="3">
    <source>
        <dbReference type="ARBA" id="ARBA00022741"/>
    </source>
</evidence>
<sequence length="862" mass="98432">MIFKQIVILLWKNALIRIRKPFLYLFLEYGVIVSLFISILILKLASPFEKLKNKYVGPKIIDLPSLSYGKTSYTVGYVPESTAMAAFLRQIKGKEKSIKYKGYPSEKQLLEAHEKNNPQFHLALMFQLRPASSVSYEIRDIEEIVIRPFARYEDKGLWFNIFAADGCRKMRFVGHTNDAVSVLYTFLKSALNVSYHNFTIRTEDISCMDVLYTTPFKLLVAAIIITSFLIGSWALTFDLIQEKNSKLKKSVKWAGVNQLVLWVSSLLFAYIRVSVVAGLVTWLLYSLGRLDALPGTDPIVMFALVLTYGLTTVSLSFSLSDFSRDVTTAAMLTLIWNIGQIGYVLYRMAEKSTFDHNGDYYAPFFIYWTLVLACHLLIELNKSGKDLNWNLILHTRTSHMTLVRYFTEFLCNIIFYMVAGLVFRSLLNYVNKLIRYKIPKEKISQLKKTEVNSDSFFMEQSKVPVCIEYRCTNKSTDQSKFQVYKKQITVVLGHPHSGKSKLIATVTGLKASKTSQNIMVRINGERITSHDQLFSHDVQVCLQHNALIGALSVYENLYFYSALRGYSKSEINPLINDAIENWHLHPSVHEKAGELPNFRARIFNLVLVLIENPPILILDEPDKDLTEDDVDKWLQFAQSKLLDRTVLLTTSSPITAMRLANNIAVIADGQILCFGKVPFIETLFGSGYQVSITLGPESDVEAIGHYIHLYIETYSVQRSNHETLEVVLPETYTPLYEFLLANFMSKGKELGVHSFLVERVHLRDIFSKLYNPEVLKGHLQVMSERRSTLEIATLLDQTKGPKKLYSTLSESFKECYSATSLWSVKDRESSTNWLVSSFKNMSSYLKSNSTVSEDTVRKMTKK</sequence>
<feature type="transmembrane region" description="Helical" evidence="7">
    <location>
        <begin position="360"/>
        <end position="381"/>
    </location>
</feature>
<evidence type="ECO:0000313" key="10">
    <source>
        <dbReference type="RefSeq" id="XP_055881643.1"/>
    </source>
</evidence>
<keyword evidence="3" id="KW-0547">Nucleotide-binding</keyword>
<dbReference type="Proteomes" id="UP001165740">
    <property type="component" value="Chromosome 4"/>
</dbReference>
<feature type="transmembrane region" description="Helical" evidence="7">
    <location>
        <begin position="218"/>
        <end position="240"/>
    </location>
</feature>
<keyword evidence="4" id="KW-0067">ATP-binding</keyword>
<keyword evidence="5 7" id="KW-1133">Transmembrane helix</keyword>
<dbReference type="Pfam" id="PF00005">
    <property type="entry name" value="ABC_tran"/>
    <property type="match status" value="1"/>
</dbReference>
<feature type="transmembrane region" description="Helical" evidence="7">
    <location>
        <begin position="329"/>
        <end position="348"/>
    </location>
</feature>
<keyword evidence="9" id="KW-1185">Reference proteome</keyword>
<feature type="transmembrane region" description="Helical" evidence="7">
    <location>
        <begin position="260"/>
        <end position="287"/>
    </location>
</feature>
<feature type="domain" description="ABC transporter" evidence="8">
    <location>
        <begin position="451"/>
        <end position="693"/>
    </location>
</feature>
<evidence type="ECO:0000256" key="5">
    <source>
        <dbReference type="ARBA" id="ARBA00022989"/>
    </source>
</evidence>
<dbReference type="GO" id="GO:0140359">
    <property type="term" value="F:ABC-type transporter activity"/>
    <property type="evidence" value="ECO:0007669"/>
    <property type="project" value="InterPro"/>
</dbReference>
<dbReference type="RefSeq" id="XP_055881643.1">
    <property type="nucleotide sequence ID" value="XM_056025668.1"/>
</dbReference>
<evidence type="ECO:0000256" key="2">
    <source>
        <dbReference type="ARBA" id="ARBA00022692"/>
    </source>
</evidence>
<dbReference type="InterPro" id="IPR003439">
    <property type="entry name" value="ABC_transporter-like_ATP-bd"/>
</dbReference>
<dbReference type="SMART" id="SM00382">
    <property type="entry name" value="AAA"/>
    <property type="match status" value="1"/>
</dbReference>
<dbReference type="OMA" id="THAFQAM"/>
<dbReference type="SUPFAM" id="SSF52540">
    <property type="entry name" value="P-loop containing nucleoside triphosphate hydrolases"/>
    <property type="match status" value="1"/>
</dbReference>
<evidence type="ECO:0000256" key="4">
    <source>
        <dbReference type="ARBA" id="ARBA00022840"/>
    </source>
</evidence>
<evidence type="ECO:0000256" key="1">
    <source>
        <dbReference type="ARBA" id="ARBA00004141"/>
    </source>
</evidence>
<feature type="transmembrane region" description="Helical" evidence="7">
    <location>
        <begin position="21"/>
        <end position="42"/>
    </location>
</feature>
<keyword evidence="2 7" id="KW-0812">Transmembrane</keyword>
<name>A0A9W3A393_BIOGL</name>
<protein>
    <submittedName>
        <fullName evidence="10">ATP-binding cassette sub-family A member 17-like isoform X1</fullName>
    </submittedName>
</protein>
<evidence type="ECO:0000259" key="8">
    <source>
        <dbReference type="PROSITE" id="PS50893"/>
    </source>
</evidence>
<proteinExistence type="predicted"/>
<dbReference type="AlphaFoldDB" id="A0A9W3A393"/>
<dbReference type="GO" id="GO:0005524">
    <property type="term" value="F:ATP binding"/>
    <property type="evidence" value="ECO:0007669"/>
    <property type="project" value="UniProtKB-KW"/>
</dbReference>
<dbReference type="PANTHER" id="PTHR19229">
    <property type="entry name" value="ATP-BINDING CASSETTE TRANSPORTER SUBFAMILY A ABCA"/>
    <property type="match status" value="1"/>
</dbReference>
<dbReference type="Gene3D" id="3.40.50.300">
    <property type="entry name" value="P-loop containing nucleotide triphosphate hydrolases"/>
    <property type="match status" value="1"/>
</dbReference>